<dbReference type="EMBL" id="CAFBMR010000171">
    <property type="protein sequence ID" value="CAB4933740.1"/>
    <property type="molecule type" value="Genomic_DNA"/>
</dbReference>
<evidence type="ECO:0000256" key="1">
    <source>
        <dbReference type="SAM" id="MobiDB-lite"/>
    </source>
</evidence>
<accession>A0A6J7ISF7</accession>
<dbReference type="AlphaFoldDB" id="A0A6J7ISF7"/>
<feature type="region of interest" description="Disordered" evidence="1">
    <location>
        <begin position="35"/>
        <end position="58"/>
    </location>
</feature>
<proteinExistence type="predicted"/>
<name>A0A6J7ISF7_9ZZZZ</name>
<evidence type="ECO:0000313" key="2">
    <source>
        <dbReference type="EMBL" id="CAB4933740.1"/>
    </source>
</evidence>
<organism evidence="2">
    <name type="scientific">freshwater metagenome</name>
    <dbReference type="NCBI Taxonomy" id="449393"/>
    <lineage>
        <taxon>unclassified sequences</taxon>
        <taxon>metagenomes</taxon>
        <taxon>ecological metagenomes</taxon>
    </lineage>
</organism>
<protein>
    <submittedName>
        <fullName evidence="2">Unannotated protein</fullName>
    </submittedName>
</protein>
<reference evidence="2" key="1">
    <citation type="submission" date="2020-05" db="EMBL/GenBank/DDBJ databases">
        <authorList>
            <person name="Chiriac C."/>
            <person name="Salcher M."/>
            <person name="Ghai R."/>
            <person name="Kavagutti S V."/>
        </authorList>
    </citation>
    <scope>NUCLEOTIDE SEQUENCE</scope>
</reference>
<sequence length="389" mass="42684">MRSRLNKKFAWAALAAVLGAGLAWTLWREQPRAESGAESRITSEAMNRHSPNRRRTSPNGAVVDALLNSLPQRLAAGLSRDEVTAILDRAAAALLEVPRADAVAALIAFLDRGTNGQTGLMFQVESGGKLRSAPSLRVWALDQLGRLDVVSAADYSARIYSNHDSADEWAVALRNQWRQAAPSGQIEPVRRRVLELISDAGWASVPSVGFLEALDLSVATLAWEAVPSFERWLDSSQPTALRGGAWVALDRLTMEVPGDFLPLLVERKEWLRSQPLLRAGLVARADLSVARERMAVERYLQRDDVATSEGKRFLELLPNVSATVSHNLVTTARTPTPQQAARLDRAALAGVREWREQSKFARWAEEFVAAEVRLSESVASAVRGGYLQP</sequence>
<gene>
    <name evidence="2" type="ORF">UFOPK3610_02076</name>
</gene>